<sequence length="76" mass="8838">MTLETTPSTTEWQECGRPVRFFFRAEPTSTVHYVLAWRVYHGTLRYMTVDGIDIATSSNLMMFAEVFIGGEWRRVS</sequence>
<accession>A0A6J5NE25</accession>
<evidence type="ECO:0000313" key="1">
    <source>
        <dbReference type="EMBL" id="CAB4155395.1"/>
    </source>
</evidence>
<name>A0A6J5NE25_9CAUD</name>
<dbReference type="EMBL" id="LR796640">
    <property type="protein sequence ID" value="CAB4155395.1"/>
    <property type="molecule type" value="Genomic_DNA"/>
</dbReference>
<gene>
    <name evidence="1" type="ORF">UFOVP665_5</name>
</gene>
<organism evidence="1">
    <name type="scientific">uncultured Caudovirales phage</name>
    <dbReference type="NCBI Taxonomy" id="2100421"/>
    <lineage>
        <taxon>Viruses</taxon>
        <taxon>Duplodnaviria</taxon>
        <taxon>Heunggongvirae</taxon>
        <taxon>Uroviricota</taxon>
        <taxon>Caudoviricetes</taxon>
        <taxon>Peduoviridae</taxon>
        <taxon>Maltschvirus</taxon>
        <taxon>Maltschvirus maltsch</taxon>
    </lineage>
</organism>
<reference evidence="1" key="1">
    <citation type="submission" date="2020-04" db="EMBL/GenBank/DDBJ databases">
        <authorList>
            <person name="Chiriac C."/>
            <person name="Salcher M."/>
            <person name="Ghai R."/>
            <person name="Kavagutti S V."/>
        </authorList>
    </citation>
    <scope>NUCLEOTIDE SEQUENCE</scope>
</reference>
<proteinExistence type="predicted"/>
<protein>
    <submittedName>
        <fullName evidence="1">Uncharacterized protein</fullName>
    </submittedName>
</protein>